<evidence type="ECO:0000256" key="6">
    <source>
        <dbReference type="SAM" id="MobiDB-lite"/>
    </source>
</evidence>
<dbReference type="InterPro" id="IPR036638">
    <property type="entry name" value="HLH_DNA-bd_sf"/>
</dbReference>
<dbReference type="PROSITE" id="PS50888">
    <property type="entry name" value="BHLH"/>
    <property type="match status" value="1"/>
</dbReference>
<dbReference type="AlphaFoldDB" id="A0A1B6L770"/>
<dbReference type="Gene3D" id="3.30.450.20">
    <property type="entry name" value="PAS domain"/>
    <property type="match status" value="2"/>
</dbReference>
<protein>
    <recommendedName>
        <fullName evidence="10">Aryl hydrocarbon receptor nuclear translocator-like protein 1</fullName>
    </recommendedName>
</protein>
<keyword evidence="2" id="KW-0805">Transcription regulation</keyword>
<evidence type="ECO:0008006" key="10">
    <source>
        <dbReference type="Google" id="ProtNLM"/>
    </source>
</evidence>
<keyword evidence="4" id="KW-0804">Transcription</keyword>
<gene>
    <name evidence="9" type="ORF">g.38360</name>
</gene>
<dbReference type="Pfam" id="PF14598">
    <property type="entry name" value="PAS_11"/>
    <property type="match status" value="1"/>
</dbReference>
<dbReference type="Pfam" id="PF00010">
    <property type="entry name" value="HLH"/>
    <property type="match status" value="1"/>
</dbReference>
<feature type="compositionally biased region" description="Basic and acidic residues" evidence="6">
    <location>
        <begin position="1"/>
        <end position="10"/>
    </location>
</feature>
<evidence type="ECO:0000259" key="8">
    <source>
        <dbReference type="PROSITE" id="PS50888"/>
    </source>
</evidence>
<dbReference type="GO" id="GO:0005737">
    <property type="term" value="C:cytoplasm"/>
    <property type="evidence" value="ECO:0007669"/>
    <property type="project" value="InterPro"/>
</dbReference>
<sequence length="725" mass="81227">IPQVDSTRDVSKKRKSTYQSTSSTHMFLGEGQTPTSSRVGMEIPQVDSTRDVSKKRKSTYQSTSSTHMFLGGAQTPNSSRVGMEIPQVDSTRDLSKKRKSSSYHGSDYEDDTFDDSKSAKTDDNKKHNHSEIEKRRRDKMNTYILELATMVPICSSMSRKADKLTVLRMAVQHLKTIRGTVHSYTEGQYKPAFLSDQELKQLILQASEGFLFVVACDRARLLYVSESITRILNYTQGELLGKSWLEIVHPKDVQTAKESLSSFDLTPRDRLVDAKTFLPLKTDIPPGQSRMCPGSRRSFFCRFRCNPSSNIKEEADTTTGCPKMKRPRHERRYIMMHCVGYLKSWVSAKDLMKEQEEQEERESVIIPSSVPLPEGEGESEGEMCSDLSCLVAVGRVLPTDRHPEPPRQPIKIPTIQFFSKHASDGKFTFCDEKVTLVLGFLPQDLVGTSMYEYFHQEDVPHLAELHKTALYNQITVTTQTYRFRSKNGSYVHLQSVWKPLWNPWTKEFEFFNGKNTQKSPRDQGMVKVESSQFGLSEGPTQSQNSFDVFCTSHMNGSALGSREMTRLITSHIEASKIGRQIAEEVMDQQRREDSCSSPAAHSPPYREPSADQSQVVSSVLHDLPSQSLIPSCNSNQSTNSPGSEVNTYTSSVRNNVTLSSLANDSGDPEEVIELIDQTESPHADAQSLNNHGNDEAAMAVIMSLLEADAGLGGPVDFTGLPWPLP</sequence>
<keyword evidence="1" id="KW-0677">Repeat</keyword>
<dbReference type="GO" id="GO:0005667">
    <property type="term" value="C:transcription regulator complex"/>
    <property type="evidence" value="ECO:0007669"/>
    <property type="project" value="InterPro"/>
</dbReference>
<dbReference type="NCBIfam" id="TIGR00229">
    <property type="entry name" value="sensory_box"/>
    <property type="match status" value="1"/>
</dbReference>
<feature type="region of interest" description="Disordered" evidence="6">
    <location>
        <begin position="586"/>
        <end position="648"/>
    </location>
</feature>
<organism evidence="9">
    <name type="scientific">Graphocephala atropunctata</name>
    <dbReference type="NCBI Taxonomy" id="36148"/>
    <lineage>
        <taxon>Eukaryota</taxon>
        <taxon>Metazoa</taxon>
        <taxon>Ecdysozoa</taxon>
        <taxon>Arthropoda</taxon>
        <taxon>Hexapoda</taxon>
        <taxon>Insecta</taxon>
        <taxon>Pterygota</taxon>
        <taxon>Neoptera</taxon>
        <taxon>Paraneoptera</taxon>
        <taxon>Hemiptera</taxon>
        <taxon>Auchenorrhyncha</taxon>
        <taxon>Membracoidea</taxon>
        <taxon>Cicadellidae</taxon>
        <taxon>Cicadellinae</taxon>
        <taxon>Cicadellini</taxon>
        <taxon>Graphocephala</taxon>
    </lineage>
</organism>
<dbReference type="SMART" id="SM00091">
    <property type="entry name" value="PAS"/>
    <property type="match status" value="2"/>
</dbReference>
<dbReference type="SUPFAM" id="SSF47459">
    <property type="entry name" value="HLH, helix-loop-helix DNA-binding domain"/>
    <property type="match status" value="1"/>
</dbReference>
<dbReference type="InterPro" id="IPR035965">
    <property type="entry name" value="PAS-like_dom_sf"/>
</dbReference>
<evidence type="ECO:0000313" key="9">
    <source>
        <dbReference type="EMBL" id="JAT19516.1"/>
    </source>
</evidence>
<dbReference type="GO" id="GO:0046983">
    <property type="term" value="F:protein dimerization activity"/>
    <property type="evidence" value="ECO:0007669"/>
    <property type="project" value="InterPro"/>
</dbReference>
<keyword evidence="5" id="KW-0539">Nucleus</keyword>
<keyword evidence="3" id="KW-0238">DNA-binding</keyword>
<feature type="domain" description="PAS" evidence="7">
    <location>
        <begin position="196"/>
        <end position="260"/>
    </location>
</feature>
<name>A0A1B6L770_9HEMI</name>
<dbReference type="InterPro" id="IPR011598">
    <property type="entry name" value="bHLH_dom"/>
</dbReference>
<evidence type="ECO:0000259" key="7">
    <source>
        <dbReference type="PROSITE" id="PS50112"/>
    </source>
</evidence>
<dbReference type="InterPro" id="IPR050933">
    <property type="entry name" value="Circadian_TF"/>
</dbReference>
<evidence type="ECO:0000256" key="2">
    <source>
        <dbReference type="ARBA" id="ARBA00023015"/>
    </source>
</evidence>
<dbReference type="SUPFAM" id="SSF55785">
    <property type="entry name" value="PYP-like sensor domain (PAS domain)"/>
    <property type="match status" value="2"/>
</dbReference>
<dbReference type="PROSITE" id="PS50112">
    <property type="entry name" value="PAS"/>
    <property type="match status" value="2"/>
</dbReference>
<feature type="compositionally biased region" description="Polar residues" evidence="6">
    <location>
        <begin position="624"/>
        <end position="648"/>
    </location>
</feature>
<dbReference type="SMART" id="SM00353">
    <property type="entry name" value="HLH"/>
    <property type="match status" value="1"/>
</dbReference>
<evidence type="ECO:0000256" key="5">
    <source>
        <dbReference type="ARBA" id="ARBA00023242"/>
    </source>
</evidence>
<feature type="region of interest" description="Disordered" evidence="6">
    <location>
        <begin position="1"/>
        <end position="135"/>
    </location>
</feature>
<dbReference type="GO" id="GO:0045944">
    <property type="term" value="P:positive regulation of transcription by RNA polymerase II"/>
    <property type="evidence" value="ECO:0007669"/>
    <property type="project" value="UniProtKB-ARBA"/>
</dbReference>
<reference evidence="9" key="1">
    <citation type="submission" date="2015-11" db="EMBL/GenBank/DDBJ databases">
        <title>De novo transcriptome assembly of four potential Pierce s Disease insect vectors from Arizona vineyards.</title>
        <authorList>
            <person name="Tassone E.E."/>
        </authorList>
    </citation>
    <scope>NUCLEOTIDE SEQUENCE</scope>
</reference>
<dbReference type="GO" id="GO:0003677">
    <property type="term" value="F:DNA binding"/>
    <property type="evidence" value="ECO:0007669"/>
    <property type="project" value="UniProtKB-KW"/>
</dbReference>
<dbReference type="PRINTS" id="PR00785">
    <property type="entry name" value="NCTRNSLOCATR"/>
</dbReference>
<dbReference type="Pfam" id="PF08447">
    <property type="entry name" value="PAS_3"/>
    <property type="match status" value="1"/>
</dbReference>
<evidence type="ECO:0000256" key="3">
    <source>
        <dbReference type="ARBA" id="ARBA00023125"/>
    </source>
</evidence>
<feature type="compositionally biased region" description="Basic and acidic residues" evidence="6">
    <location>
        <begin position="114"/>
        <end position="135"/>
    </location>
</feature>
<dbReference type="GO" id="GO:0003700">
    <property type="term" value="F:DNA-binding transcription factor activity"/>
    <property type="evidence" value="ECO:0007669"/>
    <property type="project" value="InterPro"/>
</dbReference>
<dbReference type="GO" id="GO:0005634">
    <property type="term" value="C:nucleus"/>
    <property type="evidence" value="ECO:0007669"/>
    <property type="project" value="InterPro"/>
</dbReference>
<evidence type="ECO:0000256" key="1">
    <source>
        <dbReference type="ARBA" id="ARBA00022737"/>
    </source>
</evidence>
<dbReference type="InterPro" id="IPR001067">
    <property type="entry name" value="Nuc_translocat"/>
</dbReference>
<dbReference type="InterPro" id="IPR013655">
    <property type="entry name" value="PAS_fold_3"/>
</dbReference>
<evidence type="ECO:0000256" key="4">
    <source>
        <dbReference type="ARBA" id="ARBA00023163"/>
    </source>
</evidence>
<dbReference type="Gene3D" id="4.10.280.10">
    <property type="entry name" value="Helix-loop-helix DNA-binding domain"/>
    <property type="match status" value="1"/>
</dbReference>
<accession>A0A1B6L770</accession>
<dbReference type="InterPro" id="IPR000014">
    <property type="entry name" value="PAS"/>
</dbReference>
<feature type="domain" description="BHLH" evidence="8">
    <location>
        <begin position="124"/>
        <end position="177"/>
    </location>
</feature>
<dbReference type="PANTHER" id="PTHR23042">
    <property type="entry name" value="CIRCADIAN PROTEIN CLOCK/ARNT/BMAL/PAS"/>
    <property type="match status" value="1"/>
</dbReference>
<feature type="domain" description="PAS" evidence="7">
    <location>
        <begin position="424"/>
        <end position="473"/>
    </location>
</feature>
<feature type="non-terminal residue" evidence="9">
    <location>
        <position position="1"/>
    </location>
</feature>
<dbReference type="CDD" id="cd00130">
    <property type="entry name" value="PAS"/>
    <property type="match status" value="2"/>
</dbReference>
<dbReference type="EMBL" id="GEBQ01020461">
    <property type="protein sequence ID" value="JAT19516.1"/>
    <property type="molecule type" value="Transcribed_RNA"/>
</dbReference>
<proteinExistence type="predicted"/>